<dbReference type="SUPFAM" id="SSF55174">
    <property type="entry name" value="Alpha-L RNA-binding motif"/>
    <property type="match status" value="1"/>
</dbReference>
<reference evidence="2 3" key="1">
    <citation type="submission" date="2016-04" db="EMBL/GenBank/DDBJ databases">
        <title>Peptidophaga gingivicola gen. nov., sp. nov., isolated from human subgingival plaque.</title>
        <authorList>
            <person name="Beall C.J."/>
            <person name="Mokrzan E.M."/>
            <person name="Griffen A.L."/>
            <person name="Leys E.J."/>
        </authorList>
    </citation>
    <scope>NUCLEOTIDE SEQUENCE [LARGE SCALE GENOMIC DNA]</scope>
    <source>
        <strain evidence="2 3">BA112</strain>
    </source>
</reference>
<dbReference type="GO" id="GO:0003723">
    <property type="term" value="F:RNA binding"/>
    <property type="evidence" value="ECO:0007669"/>
    <property type="project" value="UniProtKB-KW"/>
</dbReference>
<dbReference type="PROSITE" id="PS50889">
    <property type="entry name" value="S4"/>
    <property type="match status" value="1"/>
</dbReference>
<sequence length="76" mass="8086">MEDVEVNLPIRLGQFVKYASLAGSGAEAAELVRAGEIVVNGVVETRRGHRLSDGDVVAMDLPNGRRIEVRVVAAEG</sequence>
<dbReference type="RefSeq" id="WP_009199768.1">
    <property type="nucleotide sequence ID" value="NZ_LVZK01000003.1"/>
</dbReference>
<protein>
    <submittedName>
        <fullName evidence="2">RNA-binding protein</fullName>
    </submittedName>
</protein>
<keyword evidence="1" id="KW-0694">RNA-binding</keyword>
<accession>A0A179B2H7</accession>
<dbReference type="STRING" id="1823756.A4H34_09245"/>
<dbReference type="InterPro" id="IPR036986">
    <property type="entry name" value="S4_RNA-bd_sf"/>
</dbReference>
<dbReference type="CDD" id="cd00165">
    <property type="entry name" value="S4"/>
    <property type="match status" value="1"/>
</dbReference>
<organism evidence="2 3">
    <name type="scientific">Peptidiphaga gingivicola</name>
    <dbReference type="NCBI Taxonomy" id="2741497"/>
    <lineage>
        <taxon>Bacteria</taxon>
        <taxon>Bacillati</taxon>
        <taxon>Actinomycetota</taxon>
        <taxon>Actinomycetes</taxon>
        <taxon>Actinomycetales</taxon>
        <taxon>Actinomycetaceae</taxon>
        <taxon>Peptidiphaga</taxon>
    </lineage>
</organism>
<name>A0A179B2H7_9ACTO</name>
<evidence type="ECO:0000313" key="2">
    <source>
        <dbReference type="EMBL" id="OAP85281.1"/>
    </source>
</evidence>
<dbReference type="Pfam" id="PF13275">
    <property type="entry name" value="S4_2"/>
    <property type="match status" value="1"/>
</dbReference>
<keyword evidence="3" id="KW-1185">Reference proteome</keyword>
<dbReference type="OrthoDB" id="9811532at2"/>
<evidence type="ECO:0000313" key="3">
    <source>
        <dbReference type="Proteomes" id="UP000078368"/>
    </source>
</evidence>
<dbReference type="EMBL" id="LVZK01000003">
    <property type="protein sequence ID" value="OAP85281.1"/>
    <property type="molecule type" value="Genomic_DNA"/>
</dbReference>
<evidence type="ECO:0000256" key="1">
    <source>
        <dbReference type="PROSITE-ProRule" id="PRU00182"/>
    </source>
</evidence>
<dbReference type="Gene3D" id="3.10.290.10">
    <property type="entry name" value="RNA-binding S4 domain"/>
    <property type="match status" value="1"/>
</dbReference>
<gene>
    <name evidence="2" type="ORF">A4H34_09245</name>
</gene>
<dbReference type="AlphaFoldDB" id="A0A179B2H7"/>
<dbReference type="Proteomes" id="UP000078368">
    <property type="component" value="Unassembled WGS sequence"/>
</dbReference>
<proteinExistence type="predicted"/>
<comment type="caution">
    <text evidence="2">The sequence shown here is derived from an EMBL/GenBank/DDBJ whole genome shotgun (WGS) entry which is preliminary data.</text>
</comment>